<evidence type="ECO:0000256" key="3">
    <source>
        <dbReference type="ARBA" id="ARBA00005012"/>
    </source>
</evidence>
<keyword evidence="11" id="KW-1185">Reference proteome</keyword>
<dbReference type="PANTHER" id="PTHR43104:SF2">
    <property type="entry name" value="L-2-HYDROXYGLUTARATE DEHYDROGENASE, MITOCHONDRIAL"/>
    <property type="match status" value="1"/>
</dbReference>
<sequence>MSSARRAPIAATTTHIDSPDVLLVGSGIMSANLAALLKCLDPTLRIQVYEATEGLAQEASDGWNNAGTGHAGLCELSYTPTRGASGEVDVAKAISIFSDFEHSLQFWGYAAAHGMLPEPRAFINPVPHISFVHGSEWVDFLASRHRGLSRHHFFSEMQFTSDRAKIAEWAPLLLDARGDTPIAATRTPHGTDVNFGEIARGLLAWLAAQEGCAVTPSQRVTDLEKITAKPDRGRHAGKGWRVTVRDLRSGTVRHVHTRFVFVGAGGGSLPLLQKAGIAEQRGLGGFPIGGQWLVCDNPDIVARHCAKVYGQPLDTAPTMAVPHLDTRILNGKQTLLFGPFGSWTTKFLHKSGRRSDLPRSIRPHNLATLLKIGVSNLGLIRYLIQQSTQSMKDRLDVLRVFYPGARLEDWRLIDAGIRVQAIKKTDGEAGIVHYGTEVITNSDKTISALLGASPGASTSVAIVLQVLKNCFAETLSQPSARARLAEMIPSTAIDLSLPENAGEFRTLHAQALQRLRLV</sequence>
<dbReference type="EMBL" id="LSZP01000044">
    <property type="protein sequence ID" value="KXU35258.1"/>
    <property type="molecule type" value="Genomic_DNA"/>
</dbReference>
<dbReference type="OrthoDB" id="9763983at2"/>
<dbReference type="AlphaFoldDB" id="A0A139SL12"/>
<dbReference type="PANTHER" id="PTHR43104">
    <property type="entry name" value="L-2-HYDROXYGLUTARATE DEHYDROGENASE, MITOCHONDRIAL"/>
    <property type="match status" value="1"/>
</dbReference>
<evidence type="ECO:0000313" key="11">
    <source>
        <dbReference type="Proteomes" id="UP000071392"/>
    </source>
</evidence>
<dbReference type="GO" id="GO:0006099">
    <property type="term" value="P:tricarboxylic acid cycle"/>
    <property type="evidence" value="ECO:0007669"/>
    <property type="project" value="UniProtKB-UniRule"/>
</dbReference>
<evidence type="ECO:0000256" key="9">
    <source>
        <dbReference type="HAMAP-Rule" id="MF_00212"/>
    </source>
</evidence>
<keyword evidence="6 9" id="KW-0285">Flavoprotein</keyword>
<evidence type="ECO:0000256" key="1">
    <source>
        <dbReference type="ARBA" id="ARBA00001139"/>
    </source>
</evidence>
<evidence type="ECO:0000256" key="7">
    <source>
        <dbReference type="ARBA" id="ARBA00022827"/>
    </source>
</evidence>
<gene>
    <name evidence="9" type="primary">mqo</name>
    <name evidence="10" type="ORF">AXK12_06050</name>
</gene>
<evidence type="ECO:0000313" key="10">
    <source>
        <dbReference type="EMBL" id="KXU35258.1"/>
    </source>
</evidence>
<evidence type="ECO:0000256" key="5">
    <source>
        <dbReference type="ARBA" id="ARBA00022532"/>
    </source>
</evidence>
<dbReference type="UniPathway" id="UPA00223">
    <property type="reaction ID" value="UER01008"/>
</dbReference>
<dbReference type="RefSeq" id="WP_068712281.1">
    <property type="nucleotide sequence ID" value="NZ_LSZP01000044.1"/>
</dbReference>
<organism evidence="10 11">
    <name type="scientific">Cephaloticoccus capnophilus</name>
    <dbReference type="NCBI Taxonomy" id="1548208"/>
    <lineage>
        <taxon>Bacteria</taxon>
        <taxon>Pseudomonadati</taxon>
        <taxon>Verrucomicrobiota</taxon>
        <taxon>Opitutia</taxon>
        <taxon>Opitutales</taxon>
        <taxon>Opitutaceae</taxon>
        <taxon>Cephaloticoccus</taxon>
    </lineage>
</organism>
<dbReference type="NCBIfam" id="TIGR01320">
    <property type="entry name" value="mal_quin_oxido"/>
    <property type="match status" value="1"/>
</dbReference>
<dbReference type="Pfam" id="PF06039">
    <property type="entry name" value="Mqo"/>
    <property type="match status" value="1"/>
</dbReference>
<keyword evidence="5 9" id="KW-0816">Tricarboxylic acid cycle</keyword>
<evidence type="ECO:0000256" key="6">
    <source>
        <dbReference type="ARBA" id="ARBA00022630"/>
    </source>
</evidence>
<name>A0A139SL12_9BACT</name>
<proteinExistence type="inferred from homology"/>
<dbReference type="EC" id="1.1.5.4" evidence="9"/>
<comment type="caution">
    <text evidence="10">The sequence shown here is derived from an EMBL/GenBank/DDBJ whole genome shotgun (WGS) entry which is preliminary data.</text>
</comment>
<dbReference type="InterPro" id="IPR006231">
    <property type="entry name" value="MQO"/>
</dbReference>
<dbReference type="GO" id="GO:0008924">
    <property type="term" value="F:L-malate dehydrogenase (quinone) activity"/>
    <property type="evidence" value="ECO:0007669"/>
    <property type="project" value="UniProtKB-UniRule"/>
</dbReference>
<dbReference type="STRING" id="1548208.AXK12_06050"/>
<keyword evidence="8 9" id="KW-0560">Oxidoreductase</keyword>
<evidence type="ECO:0000256" key="2">
    <source>
        <dbReference type="ARBA" id="ARBA00001974"/>
    </source>
</evidence>
<comment type="similarity">
    <text evidence="4 9">Belongs to the MQO family.</text>
</comment>
<comment type="cofactor">
    <cofactor evidence="2 9">
        <name>FAD</name>
        <dbReference type="ChEBI" id="CHEBI:57692"/>
    </cofactor>
</comment>
<dbReference type="NCBIfam" id="NF003606">
    <property type="entry name" value="PRK05257.2-1"/>
    <property type="match status" value="1"/>
</dbReference>
<dbReference type="NCBIfam" id="NF003611">
    <property type="entry name" value="PRK05257.3-2"/>
    <property type="match status" value="1"/>
</dbReference>
<dbReference type="Proteomes" id="UP000071392">
    <property type="component" value="Unassembled WGS sequence"/>
</dbReference>
<accession>A0A139SL12</accession>
<dbReference type="InterPro" id="IPR036188">
    <property type="entry name" value="FAD/NAD-bd_sf"/>
</dbReference>
<dbReference type="GO" id="GO:0047545">
    <property type="term" value="F:(S)-2-hydroxyglutarate dehydrogenase activity"/>
    <property type="evidence" value="ECO:0007669"/>
    <property type="project" value="TreeGrafter"/>
</dbReference>
<protein>
    <recommendedName>
        <fullName evidence="9">Probable malate:quinone oxidoreductase</fullName>
        <ecNumber evidence="9">1.1.5.4</ecNumber>
    </recommendedName>
    <alternativeName>
        <fullName evidence="9">MQO</fullName>
    </alternativeName>
    <alternativeName>
        <fullName evidence="9">Malate dehydrogenase [quinone]</fullName>
    </alternativeName>
</protein>
<dbReference type="SUPFAM" id="SSF51905">
    <property type="entry name" value="FAD/NAD(P)-binding domain"/>
    <property type="match status" value="1"/>
</dbReference>
<keyword evidence="7 9" id="KW-0274">FAD</keyword>
<evidence type="ECO:0000256" key="8">
    <source>
        <dbReference type="ARBA" id="ARBA00023002"/>
    </source>
</evidence>
<comment type="catalytic activity">
    <reaction evidence="1 9">
        <text>(S)-malate + a quinone = a quinol + oxaloacetate</text>
        <dbReference type="Rhea" id="RHEA:46012"/>
        <dbReference type="ChEBI" id="CHEBI:15589"/>
        <dbReference type="ChEBI" id="CHEBI:16452"/>
        <dbReference type="ChEBI" id="CHEBI:24646"/>
        <dbReference type="ChEBI" id="CHEBI:132124"/>
        <dbReference type="EC" id="1.1.5.4"/>
    </reaction>
</comment>
<evidence type="ECO:0000256" key="4">
    <source>
        <dbReference type="ARBA" id="ARBA00006389"/>
    </source>
</evidence>
<reference evidence="10 11" key="1">
    <citation type="submission" date="2016-02" db="EMBL/GenBank/DDBJ databases">
        <authorList>
            <person name="Wen L."/>
            <person name="He K."/>
            <person name="Yang H."/>
        </authorList>
    </citation>
    <scope>NUCLEOTIDE SEQUENCE [LARGE SCALE GENOMIC DNA]</scope>
    <source>
        <strain evidence="10 11">CV41</strain>
    </source>
</reference>
<comment type="pathway">
    <text evidence="3 9">Carbohydrate metabolism; tricarboxylic acid cycle; oxaloacetate from (S)-malate (quinone route): step 1/1.</text>
</comment>
<dbReference type="HAMAP" id="MF_00212">
    <property type="entry name" value="MQO"/>
    <property type="match status" value="1"/>
</dbReference>